<accession>A0A1X2H2Q9</accession>
<evidence type="ECO:0000256" key="1">
    <source>
        <dbReference type="SAM" id="Phobius"/>
    </source>
</evidence>
<evidence type="ECO:0000313" key="2">
    <source>
        <dbReference type="EMBL" id="ORY92097.1"/>
    </source>
</evidence>
<dbReference type="Proteomes" id="UP000242180">
    <property type="component" value="Unassembled WGS sequence"/>
</dbReference>
<comment type="caution">
    <text evidence="2">The sequence shown here is derived from an EMBL/GenBank/DDBJ whole genome shotgun (WGS) entry which is preliminary data.</text>
</comment>
<feature type="transmembrane region" description="Helical" evidence="1">
    <location>
        <begin position="36"/>
        <end position="54"/>
    </location>
</feature>
<dbReference type="EMBL" id="MCGN01000010">
    <property type="protein sequence ID" value="ORY92097.1"/>
    <property type="molecule type" value="Genomic_DNA"/>
</dbReference>
<name>A0A1X2H2Q9_SYNRA</name>
<gene>
    <name evidence="2" type="ORF">BCR43DRAFT_497784</name>
</gene>
<keyword evidence="1" id="KW-0812">Transmembrane</keyword>
<keyword evidence="1" id="KW-0472">Membrane</keyword>
<dbReference type="AlphaFoldDB" id="A0A1X2H2Q9"/>
<proteinExistence type="predicted"/>
<reference evidence="2 3" key="1">
    <citation type="submission" date="2016-07" db="EMBL/GenBank/DDBJ databases">
        <title>Pervasive Adenine N6-methylation of Active Genes in Fungi.</title>
        <authorList>
            <consortium name="DOE Joint Genome Institute"/>
            <person name="Mondo S.J."/>
            <person name="Dannebaum R.O."/>
            <person name="Kuo R.C."/>
            <person name="Labutti K."/>
            <person name="Haridas S."/>
            <person name="Kuo A."/>
            <person name="Salamov A."/>
            <person name="Ahrendt S.R."/>
            <person name="Lipzen A."/>
            <person name="Sullivan W."/>
            <person name="Andreopoulos W.B."/>
            <person name="Clum A."/>
            <person name="Lindquist E."/>
            <person name="Daum C."/>
            <person name="Ramamoorthy G.K."/>
            <person name="Gryganskyi A."/>
            <person name="Culley D."/>
            <person name="Magnuson J.K."/>
            <person name="James T.Y."/>
            <person name="O'Malley M.A."/>
            <person name="Stajich J.E."/>
            <person name="Spatafora J.W."/>
            <person name="Visel A."/>
            <person name="Grigoriev I.V."/>
        </authorList>
    </citation>
    <scope>NUCLEOTIDE SEQUENCE [LARGE SCALE GENOMIC DNA]</scope>
    <source>
        <strain evidence="2 3">NRRL 2496</strain>
    </source>
</reference>
<protein>
    <submittedName>
        <fullName evidence="2">Uncharacterized protein</fullName>
    </submittedName>
</protein>
<dbReference type="InParanoid" id="A0A1X2H2Q9"/>
<organism evidence="2 3">
    <name type="scientific">Syncephalastrum racemosum</name>
    <name type="common">Filamentous fungus</name>
    <dbReference type="NCBI Taxonomy" id="13706"/>
    <lineage>
        <taxon>Eukaryota</taxon>
        <taxon>Fungi</taxon>
        <taxon>Fungi incertae sedis</taxon>
        <taxon>Mucoromycota</taxon>
        <taxon>Mucoromycotina</taxon>
        <taxon>Mucoromycetes</taxon>
        <taxon>Mucorales</taxon>
        <taxon>Syncephalastraceae</taxon>
        <taxon>Syncephalastrum</taxon>
    </lineage>
</organism>
<evidence type="ECO:0000313" key="3">
    <source>
        <dbReference type="Proteomes" id="UP000242180"/>
    </source>
</evidence>
<sequence length="63" mass="7515">MYTRVEFCASSNMRIDDKGENTNTVSIMKTEPTNRMSFFFSLLYWCNGLFCLTWRKKRRSTEA</sequence>
<keyword evidence="1" id="KW-1133">Transmembrane helix</keyword>
<keyword evidence="3" id="KW-1185">Reference proteome</keyword>